<dbReference type="Proteomes" id="UP000807025">
    <property type="component" value="Unassembled WGS sequence"/>
</dbReference>
<organism evidence="1 2">
    <name type="scientific">Pleurotus eryngii</name>
    <name type="common">Boletus of the steppes</name>
    <dbReference type="NCBI Taxonomy" id="5323"/>
    <lineage>
        <taxon>Eukaryota</taxon>
        <taxon>Fungi</taxon>
        <taxon>Dikarya</taxon>
        <taxon>Basidiomycota</taxon>
        <taxon>Agaricomycotina</taxon>
        <taxon>Agaricomycetes</taxon>
        <taxon>Agaricomycetidae</taxon>
        <taxon>Agaricales</taxon>
        <taxon>Pleurotineae</taxon>
        <taxon>Pleurotaceae</taxon>
        <taxon>Pleurotus</taxon>
    </lineage>
</organism>
<proteinExistence type="predicted"/>
<evidence type="ECO:0000313" key="2">
    <source>
        <dbReference type="Proteomes" id="UP000807025"/>
    </source>
</evidence>
<comment type="caution">
    <text evidence="1">The sequence shown here is derived from an EMBL/GenBank/DDBJ whole genome shotgun (WGS) entry which is preliminary data.</text>
</comment>
<dbReference type="AlphaFoldDB" id="A0A9P5ZLG2"/>
<keyword evidence="2" id="KW-1185">Reference proteome</keyword>
<protein>
    <submittedName>
        <fullName evidence="1">Uncharacterized protein</fullName>
    </submittedName>
</protein>
<name>A0A9P5ZLG2_PLEER</name>
<accession>A0A9P5ZLG2</accession>
<evidence type="ECO:0000313" key="1">
    <source>
        <dbReference type="EMBL" id="KAF9489455.1"/>
    </source>
</evidence>
<sequence length="69" mass="7064">MHTPLVDSAIPYSEAEGAQFNIVICDGPDAACDAFEEAREVVAPSCVGETRAEGEGPRGPATTGCLAIV</sequence>
<gene>
    <name evidence="1" type="ORF">BDN71DRAFT_1455990</name>
</gene>
<reference evidence="1" key="1">
    <citation type="submission" date="2020-11" db="EMBL/GenBank/DDBJ databases">
        <authorList>
            <consortium name="DOE Joint Genome Institute"/>
            <person name="Ahrendt S."/>
            <person name="Riley R."/>
            <person name="Andreopoulos W."/>
            <person name="Labutti K."/>
            <person name="Pangilinan J."/>
            <person name="Ruiz-Duenas F.J."/>
            <person name="Barrasa J.M."/>
            <person name="Sanchez-Garcia M."/>
            <person name="Camarero S."/>
            <person name="Miyauchi S."/>
            <person name="Serrano A."/>
            <person name="Linde D."/>
            <person name="Babiker R."/>
            <person name="Drula E."/>
            <person name="Ayuso-Fernandez I."/>
            <person name="Pacheco R."/>
            <person name="Padilla G."/>
            <person name="Ferreira P."/>
            <person name="Barriuso J."/>
            <person name="Kellner H."/>
            <person name="Castanera R."/>
            <person name="Alfaro M."/>
            <person name="Ramirez L."/>
            <person name="Pisabarro A.G."/>
            <person name="Kuo A."/>
            <person name="Tritt A."/>
            <person name="Lipzen A."/>
            <person name="He G."/>
            <person name="Yan M."/>
            <person name="Ng V."/>
            <person name="Cullen D."/>
            <person name="Martin F."/>
            <person name="Rosso M.-N."/>
            <person name="Henrissat B."/>
            <person name="Hibbett D."/>
            <person name="Martinez A.T."/>
            <person name="Grigoriev I.V."/>
        </authorList>
    </citation>
    <scope>NUCLEOTIDE SEQUENCE</scope>
    <source>
        <strain evidence="1">ATCC 90797</strain>
    </source>
</reference>
<dbReference type="EMBL" id="MU154670">
    <property type="protein sequence ID" value="KAF9489455.1"/>
    <property type="molecule type" value="Genomic_DNA"/>
</dbReference>